<dbReference type="UniPathway" id="UPA00094"/>
<evidence type="ECO:0000313" key="12">
    <source>
        <dbReference type="EMBL" id="ALP94715.1"/>
    </source>
</evidence>
<dbReference type="InterPro" id="IPR016039">
    <property type="entry name" value="Thiolase-like"/>
</dbReference>
<accession>A0A0S2W5X5</accession>
<dbReference type="InterPro" id="IPR013747">
    <property type="entry name" value="ACP_syn_III_C"/>
</dbReference>
<dbReference type="RefSeq" id="WP_058118103.1">
    <property type="nucleotide sequence ID" value="NZ_CP011307.1"/>
</dbReference>
<dbReference type="GO" id="GO:0044550">
    <property type="term" value="P:secondary metabolite biosynthetic process"/>
    <property type="evidence" value="ECO:0007669"/>
    <property type="project" value="TreeGrafter"/>
</dbReference>
<keyword evidence="9" id="KW-0511">Multifunctional enzyme</keyword>
<feature type="region of interest" description="ACP-binding" evidence="9">
    <location>
        <begin position="241"/>
        <end position="245"/>
    </location>
</feature>
<comment type="similarity">
    <text evidence="1 9">Belongs to the thiolase-like superfamily. FabH family.</text>
</comment>
<comment type="catalytic activity">
    <reaction evidence="9">
        <text>malonyl-[ACP] + acetyl-CoA + H(+) = 3-oxobutanoyl-[ACP] + CO2 + CoA</text>
        <dbReference type="Rhea" id="RHEA:12080"/>
        <dbReference type="Rhea" id="RHEA-COMP:9623"/>
        <dbReference type="Rhea" id="RHEA-COMP:9625"/>
        <dbReference type="ChEBI" id="CHEBI:15378"/>
        <dbReference type="ChEBI" id="CHEBI:16526"/>
        <dbReference type="ChEBI" id="CHEBI:57287"/>
        <dbReference type="ChEBI" id="CHEBI:57288"/>
        <dbReference type="ChEBI" id="CHEBI:78449"/>
        <dbReference type="ChEBI" id="CHEBI:78450"/>
        <dbReference type="EC" id="2.3.1.180"/>
    </reaction>
</comment>
<gene>
    <name evidence="9" type="primary">fabH</name>
    <name evidence="12" type="ORF">IB211_02324c</name>
</gene>
<dbReference type="Pfam" id="PF08545">
    <property type="entry name" value="ACP_syn_III"/>
    <property type="match status" value="1"/>
</dbReference>
<evidence type="ECO:0000259" key="10">
    <source>
        <dbReference type="Pfam" id="PF08541"/>
    </source>
</evidence>
<organism evidence="12 13">
    <name type="scientific">Intestinimonas butyriciproducens</name>
    <dbReference type="NCBI Taxonomy" id="1297617"/>
    <lineage>
        <taxon>Bacteria</taxon>
        <taxon>Bacillati</taxon>
        <taxon>Bacillota</taxon>
        <taxon>Clostridia</taxon>
        <taxon>Eubacteriales</taxon>
        <taxon>Intestinimonas</taxon>
    </lineage>
</organism>
<evidence type="ECO:0000256" key="1">
    <source>
        <dbReference type="ARBA" id="ARBA00008642"/>
    </source>
</evidence>
<protein>
    <recommendedName>
        <fullName evidence="9">Beta-ketoacyl-[acyl-carrier-protein] synthase III</fullName>
        <shortName evidence="9">Beta-ketoacyl-ACP synthase III</shortName>
        <shortName evidence="9">KAS III</shortName>
        <ecNumber evidence="9">2.3.1.180</ecNumber>
    </recommendedName>
    <alternativeName>
        <fullName evidence="9">3-oxoacyl-[acyl-carrier-protein] synthase 3</fullName>
    </alternativeName>
    <alternativeName>
        <fullName evidence="9">3-oxoacyl-[acyl-carrier-protein] synthase III</fullName>
    </alternativeName>
</protein>
<comment type="domain">
    <text evidence="9">The last Arg residue of the ACP-binding site is essential for the weak association between ACP/AcpP and FabH.</text>
</comment>
<keyword evidence="8 9" id="KW-0012">Acyltransferase</keyword>
<evidence type="ECO:0000256" key="7">
    <source>
        <dbReference type="ARBA" id="ARBA00023160"/>
    </source>
</evidence>
<evidence type="ECO:0000313" key="13">
    <source>
        <dbReference type="Proteomes" id="UP000064844"/>
    </source>
</evidence>
<comment type="pathway">
    <text evidence="9">Lipid metabolism; fatty acid biosynthesis.</text>
</comment>
<keyword evidence="4 9" id="KW-0808">Transferase</keyword>
<feature type="active site" evidence="9">
    <location>
        <position position="113"/>
    </location>
</feature>
<feature type="domain" description="Beta-ketoacyl-[acyl-carrier-protein] synthase III N-terminal" evidence="11">
    <location>
        <begin position="107"/>
        <end position="183"/>
    </location>
</feature>
<sequence length="313" mass="34355">MRGLKMISTGRCLPWRSVTNKDMSELVETNDEWIFSRTGIRTRRFCGEETAADLSAGAAQQAMERAGIRPEELGACVVCTITPDYLAPSEACLLQRRLGLPEDIPCFDLNAGCTGFLYGLQVIRGLLLQSPRRYALLIGAEVLSRITDFADRSTCVLFGDGAGAAVLTLEEQAVWASTLGARGEEEAILVPGPGQEARPYIKMDGQKVFRFAVEAIPRCIGELLGRTGLELEDIDWFVPHQANRRIINHVAKKLRLPEGRFYQNMERYGNTSAASIPIALDEMAESGLLLRGQKVMCIGFGAGLTWGGALLEW</sequence>
<dbReference type="AlphaFoldDB" id="A0A0S2W5X5"/>
<comment type="subcellular location">
    <subcellularLocation>
        <location evidence="9">Cytoplasm</location>
    </subcellularLocation>
</comment>
<evidence type="ECO:0000256" key="9">
    <source>
        <dbReference type="HAMAP-Rule" id="MF_01815"/>
    </source>
</evidence>
<dbReference type="GO" id="GO:0005737">
    <property type="term" value="C:cytoplasm"/>
    <property type="evidence" value="ECO:0007669"/>
    <property type="project" value="UniProtKB-SubCell"/>
</dbReference>
<dbReference type="NCBIfam" id="NF006829">
    <property type="entry name" value="PRK09352.1"/>
    <property type="match status" value="1"/>
</dbReference>
<evidence type="ECO:0000256" key="5">
    <source>
        <dbReference type="ARBA" id="ARBA00022832"/>
    </source>
</evidence>
<dbReference type="Proteomes" id="UP000064844">
    <property type="component" value="Chromosome"/>
</dbReference>
<reference evidence="12 13" key="1">
    <citation type="journal article" date="2015" name="Nat. Commun.">
        <title>Production of butyrate from lysine and the Amadori product fructoselysine by a human gut commensal.</title>
        <authorList>
            <person name="Bui T.P."/>
            <person name="Ritari J."/>
            <person name="Boeren S."/>
            <person name="de Waard P."/>
            <person name="Plugge C.M."/>
            <person name="de Vos W.M."/>
        </authorList>
    </citation>
    <scope>NUCLEOTIDE SEQUENCE [LARGE SCALE GENOMIC DNA]</scope>
    <source>
        <strain evidence="12 13">AF211</strain>
    </source>
</reference>
<dbReference type="NCBIfam" id="TIGR00747">
    <property type="entry name" value="fabH"/>
    <property type="match status" value="1"/>
</dbReference>
<dbReference type="GO" id="GO:0006633">
    <property type="term" value="P:fatty acid biosynthetic process"/>
    <property type="evidence" value="ECO:0007669"/>
    <property type="project" value="UniProtKB-UniRule"/>
</dbReference>
<evidence type="ECO:0000259" key="11">
    <source>
        <dbReference type="Pfam" id="PF08545"/>
    </source>
</evidence>
<dbReference type="GO" id="GO:0004315">
    <property type="term" value="F:3-oxoacyl-[acyl-carrier-protein] synthase activity"/>
    <property type="evidence" value="ECO:0007669"/>
    <property type="project" value="InterPro"/>
</dbReference>
<dbReference type="SUPFAM" id="SSF53901">
    <property type="entry name" value="Thiolase-like"/>
    <property type="match status" value="1"/>
</dbReference>
<dbReference type="eggNOG" id="COG0332">
    <property type="taxonomic scope" value="Bacteria"/>
</dbReference>
<evidence type="ECO:0000256" key="3">
    <source>
        <dbReference type="ARBA" id="ARBA00022516"/>
    </source>
</evidence>
<dbReference type="PATRIC" id="fig|1297617.4.peg.2397"/>
<keyword evidence="2 9" id="KW-0963">Cytoplasm</keyword>
<dbReference type="PANTHER" id="PTHR34069">
    <property type="entry name" value="3-OXOACYL-[ACYL-CARRIER-PROTEIN] SYNTHASE 3"/>
    <property type="match status" value="1"/>
</dbReference>
<keyword evidence="13" id="KW-1185">Reference proteome</keyword>
<comment type="function">
    <text evidence="9">Catalyzes the condensation reaction of fatty acid synthesis by the addition to an acyl acceptor of two carbons from malonyl-ACP. Catalyzes the first condensation reaction which initiates fatty acid synthesis and may therefore play a role in governing the total rate of fatty acid production. Possesses both acetoacetyl-ACP synthase and acetyl transacylase activities. Its substrate specificity determines the biosynthesis of branched-chain and/or straight-chain of fatty acids.</text>
</comment>
<dbReference type="Gene3D" id="3.40.47.10">
    <property type="match status" value="1"/>
</dbReference>
<keyword evidence="6 9" id="KW-0443">Lipid metabolism</keyword>
<feature type="active site" evidence="9">
    <location>
        <position position="240"/>
    </location>
</feature>
<dbReference type="HAMAP" id="MF_01815">
    <property type="entry name" value="FabH"/>
    <property type="match status" value="1"/>
</dbReference>
<keyword evidence="5 9" id="KW-0276">Fatty acid metabolism</keyword>
<evidence type="ECO:0000256" key="6">
    <source>
        <dbReference type="ARBA" id="ARBA00023098"/>
    </source>
</evidence>
<dbReference type="CDD" id="cd00830">
    <property type="entry name" value="KAS_III"/>
    <property type="match status" value="1"/>
</dbReference>
<dbReference type="EC" id="2.3.1.180" evidence="9"/>
<evidence type="ECO:0000256" key="2">
    <source>
        <dbReference type="ARBA" id="ARBA00022490"/>
    </source>
</evidence>
<dbReference type="STRING" id="1297617.IB211_02324c"/>
<keyword evidence="7 9" id="KW-0275">Fatty acid biosynthesis</keyword>
<dbReference type="InterPro" id="IPR004655">
    <property type="entry name" value="FabH"/>
</dbReference>
<dbReference type="Pfam" id="PF08541">
    <property type="entry name" value="ACP_syn_III_C"/>
    <property type="match status" value="1"/>
</dbReference>
<evidence type="ECO:0000256" key="8">
    <source>
        <dbReference type="ARBA" id="ARBA00023315"/>
    </source>
</evidence>
<dbReference type="KEGG" id="ibu:IB211_02324c"/>
<feature type="domain" description="Beta-ketoacyl-[acyl-carrier-protein] synthase III C-terminal" evidence="10">
    <location>
        <begin position="225"/>
        <end position="313"/>
    </location>
</feature>
<proteinExistence type="inferred from homology"/>
<reference evidence="13" key="2">
    <citation type="submission" date="2015-04" db="EMBL/GenBank/DDBJ databases">
        <title>A butyrogenic pathway from the amino acid lysine in a human gut commensal.</title>
        <authorList>
            <person name="de Vos W.M."/>
            <person name="Bui N.T.P."/>
            <person name="Plugge C.M."/>
            <person name="Ritari J."/>
        </authorList>
    </citation>
    <scope>NUCLEOTIDE SEQUENCE [LARGE SCALE GENOMIC DNA]</scope>
    <source>
        <strain evidence="13">AF211</strain>
    </source>
</reference>
<comment type="subunit">
    <text evidence="9">Homodimer.</text>
</comment>
<dbReference type="InterPro" id="IPR013751">
    <property type="entry name" value="ACP_syn_III_N"/>
</dbReference>
<dbReference type="PANTHER" id="PTHR34069:SF2">
    <property type="entry name" value="BETA-KETOACYL-[ACYL-CARRIER-PROTEIN] SYNTHASE III"/>
    <property type="match status" value="1"/>
</dbReference>
<evidence type="ECO:0000256" key="4">
    <source>
        <dbReference type="ARBA" id="ARBA00022679"/>
    </source>
</evidence>
<feature type="active site" evidence="9">
    <location>
        <position position="270"/>
    </location>
</feature>
<name>A0A0S2W5X5_9FIRM</name>
<dbReference type="EMBL" id="CP011307">
    <property type="protein sequence ID" value="ALP94715.1"/>
    <property type="molecule type" value="Genomic_DNA"/>
</dbReference>
<keyword evidence="3 9" id="KW-0444">Lipid biosynthesis</keyword>
<dbReference type="GO" id="GO:0033818">
    <property type="term" value="F:beta-ketoacyl-acyl-carrier-protein synthase III activity"/>
    <property type="evidence" value="ECO:0007669"/>
    <property type="project" value="UniProtKB-UniRule"/>
</dbReference>